<dbReference type="GO" id="GO:0005759">
    <property type="term" value="C:mitochondrial matrix"/>
    <property type="evidence" value="ECO:0007669"/>
    <property type="project" value="TreeGrafter"/>
</dbReference>
<dbReference type="PANTHER" id="PTHR21228:SF40">
    <property type="entry name" value="LD45607P"/>
    <property type="match status" value="1"/>
</dbReference>
<dbReference type="InterPro" id="IPR013584">
    <property type="entry name" value="RAP"/>
</dbReference>
<dbReference type="PANTHER" id="PTHR21228">
    <property type="entry name" value="FAST LEU-RICH DOMAIN-CONTAINING"/>
    <property type="match status" value="1"/>
</dbReference>
<dbReference type="InterPro" id="IPR050870">
    <property type="entry name" value="FAST_kinase"/>
</dbReference>
<keyword evidence="4" id="KW-1185">Reference proteome</keyword>
<dbReference type="GO" id="GO:0009507">
    <property type="term" value="C:chloroplast"/>
    <property type="evidence" value="ECO:0007669"/>
    <property type="project" value="GOC"/>
</dbReference>
<evidence type="ECO:0000259" key="2">
    <source>
        <dbReference type="PROSITE" id="PS51286"/>
    </source>
</evidence>
<feature type="compositionally biased region" description="Gly residues" evidence="1">
    <location>
        <begin position="278"/>
        <end position="287"/>
    </location>
</feature>
<sequence>MDSVHPVPEHPRSVRSLAALDSLVAREAVPWAKRGRTRHLTSALNMAGKLGCAKGADTALRLRICRRLAEVYLPLVPGLRAAGDCLVALQACAAAGFWGGGLAAALLQRLGQDGGALLREASSQGQGYVWWSLSAAPPDLISASDRARLLAASAAALLRLSAAQLSAQDCSVVLLAAARLAHRHDALLHHLAACLVQLQRGCGRGCCEGEVEAEQQRAPGAACELEHQAIANALYALGELARDTGHVPRPKDLSGLAEAARRGLGSSGRVDGPDGADSVGGSGGGGGGTGRGGAGGGFVPQALSSMLLGCARLGYADVDLLRPLVAAAAEAAPAMNPQELANSLYAAALLGCVAEGYGGAVEALAAECCSRRFVGFTAQGFANCVWALAKLGHVDQGWYAAAVEAAETSTGPLSYASAQEWANLWYALALVRHQPATGRLLELTAGAAGILQADAGDQACANLLWALANLRLYDERLVDALAGRLGELLGRSPGQPTSQGLCNSLWALAVMGPEVLSRHSGLVEGLLREAERRWAHKRSQVTDQTDDVFSLASLFQLWHVQLELASLPAGADGAAPLSAILANGSGQPDSLLAAARAASAQRVAAVRPARASSLEGQVLACLDEMTVLSGGEVAAVRRSYIVRELCRVVDVFVELAGGRRVAVEVDGPSHFLANRPRDLTAVEGSTALRNRQLERVFGRGNVLSVPWWEWAEATAAGKAAQRAYLSRLLGLDAAWAGHEVP</sequence>
<dbReference type="EMBL" id="JAEHOE010000012">
    <property type="protein sequence ID" value="KAG2497904.1"/>
    <property type="molecule type" value="Genomic_DNA"/>
</dbReference>
<dbReference type="OrthoDB" id="536711at2759"/>
<evidence type="ECO:0000313" key="3">
    <source>
        <dbReference type="EMBL" id="KAG2497904.1"/>
    </source>
</evidence>
<dbReference type="GO" id="GO:0035770">
    <property type="term" value="C:ribonucleoprotein granule"/>
    <property type="evidence" value="ECO:0007669"/>
    <property type="project" value="TreeGrafter"/>
</dbReference>
<protein>
    <recommendedName>
        <fullName evidence="2">RAP domain-containing protein</fullName>
    </recommendedName>
</protein>
<comment type="caution">
    <text evidence="3">The sequence shown here is derived from an EMBL/GenBank/DDBJ whole genome shotgun (WGS) entry which is preliminary data.</text>
</comment>
<evidence type="ECO:0000256" key="1">
    <source>
        <dbReference type="SAM" id="MobiDB-lite"/>
    </source>
</evidence>
<dbReference type="GO" id="GO:0003723">
    <property type="term" value="F:RNA binding"/>
    <property type="evidence" value="ECO:0007669"/>
    <property type="project" value="TreeGrafter"/>
</dbReference>
<dbReference type="Pfam" id="PF08373">
    <property type="entry name" value="RAP"/>
    <property type="match status" value="1"/>
</dbReference>
<dbReference type="AlphaFoldDB" id="A0A836C3P5"/>
<accession>A0A836C3P5</accession>
<reference evidence="3" key="1">
    <citation type="journal article" date="2020" name="bioRxiv">
        <title>Comparative genomics of Chlamydomonas.</title>
        <authorList>
            <person name="Craig R.J."/>
            <person name="Hasan A.R."/>
            <person name="Ness R.W."/>
            <person name="Keightley P.D."/>
        </authorList>
    </citation>
    <scope>NUCLEOTIDE SEQUENCE</scope>
    <source>
        <strain evidence="3">CCAP 11/70</strain>
    </source>
</reference>
<organism evidence="3 4">
    <name type="scientific">Edaphochlamys debaryana</name>
    <dbReference type="NCBI Taxonomy" id="47281"/>
    <lineage>
        <taxon>Eukaryota</taxon>
        <taxon>Viridiplantae</taxon>
        <taxon>Chlorophyta</taxon>
        <taxon>core chlorophytes</taxon>
        <taxon>Chlorophyceae</taxon>
        <taxon>CS clade</taxon>
        <taxon>Chlamydomonadales</taxon>
        <taxon>Chlamydomonadales incertae sedis</taxon>
        <taxon>Edaphochlamys</taxon>
    </lineage>
</organism>
<dbReference type="GO" id="GO:1901259">
    <property type="term" value="P:chloroplast rRNA processing"/>
    <property type="evidence" value="ECO:0007669"/>
    <property type="project" value="TreeGrafter"/>
</dbReference>
<proteinExistence type="predicted"/>
<dbReference type="Proteomes" id="UP000612055">
    <property type="component" value="Unassembled WGS sequence"/>
</dbReference>
<gene>
    <name evidence="3" type="ORF">HYH03_004169</name>
</gene>
<dbReference type="GO" id="GO:0000963">
    <property type="term" value="P:mitochondrial RNA processing"/>
    <property type="evidence" value="ECO:0007669"/>
    <property type="project" value="TreeGrafter"/>
</dbReference>
<name>A0A836C3P5_9CHLO</name>
<feature type="domain" description="RAP" evidence="2">
    <location>
        <begin position="661"/>
        <end position="727"/>
    </location>
</feature>
<dbReference type="GO" id="GO:0044528">
    <property type="term" value="P:regulation of mitochondrial mRNA stability"/>
    <property type="evidence" value="ECO:0007669"/>
    <property type="project" value="TreeGrafter"/>
</dbReference>
<evidence type="ECO:0000313" key="4">
    <source>
        <dbReference type="Proteomes" id="UP000612055"/>
    </source>
</evidence>
<feature type="region of interest" description="Disordered" evidence="1">
    <location>
        <begin position="264"/>
        <end position="287"/>
    </location>
</feature>
<dbReference type="PROSITE" id="PS51286">
    <property type="entry name" value="RAP"/>
    <property type="match status" value="1"/>
</dbReference>